<evidence type="ECO:0000256" key="2">
    <source>
        <dbReference type="ARBA" id="ARBA00010406"/>
    </source>
</evidence>
<evidence type="ECO:0000313" key="13">
    <source>
        <dbReference type="EMBL" id="KAF4324621.1"/>
    </source>
</evidence>
<keyword evidence="11" id="KW-1133">Transmembrane helix</keyword>
<evidence type="ECO:0000256" key="1">
    <source>
        <dbReference type="ARBA" id="ARBA00009303"/>
    </source>
</evidence>
<dbReference type="NCBIfam" id="NF007184">
    <property type="entry name" value="PRK09614.1-3"/>
    <property type="match status" value="1"/>
</dbReference>
<dbReference type="Proteomes" id="UP000702964">
    <property type="component" value="Unassembled WGS sequence"/>
</dbReference>
<evidence type="ECO:0000313" key="14">
    <source>
        <dbReference type="Proteomes" id="UP000702964"/>
    </source>
</evidence>
<comment type="similarity">
    <text evidence="1">Belongs to the ribonucleoside diphosphate reductase small chain family.</text>
</comment>
<dbReference type="CDD" id="cd01049">
    <property type="entry name" value="RNRR2"/>
    <property type="match status" value="1"/>
</dbReference>
<evidence type="ECO:0000256" key="3">
    <source>
        <dbReference type="ARBA" id="ARBA00012274"/>
    </source>
</evidence>
<keyword evidence="6 9" id="KW-0067">ATP-binding</keyword>
<keyword evidence="11" id="KW-0472">Membrane</keyword>
<dbReference type="Pfam" id="PF00317">
    <property type="entry name" value="Ribonuc_red_lgN"/>
    <property type="match status" value="1"/>
</dbReference>
<gene>
    <name evidence="13" type="ORF">G195_001953</name>
</gene>
<dbReference type="CDD" id="cd01679">
    <property type="entry name" value="RNR_I"/>
    <property type="match status" value="1"/>
</dbReference>
<proteinExistence type="inferred from homology"/>
<dbReference type="InterPro" id="IPR009078">
    <property type="entry name" value="Ferritin-like_SF"/>
</dbReference>
<dbReference type="SUPFAM" id="SSF47240">
    <property type="entry name" value="Ferritin-like"/>
    <property type="match status" value="1"/>
</dbReference>
<dbReference type="InterPro" id="IPR033909">
    <property type="entry name" value="RNR_small"/>
</dbReference>
<dbReference type="Pfam" id="PF00268">
    <property type="entry name" value="Ribonuc_red_sm"/>
    <property type="match status" value="1"/>
</dbReference>
<keyword evidence="4" id="KW-0021">Allosteric enzyme</keyword>
<dbReference type="EMBL" id="AOFI03000015">
    <property type="protein sequence ID" value="KAF4324621.1"/>
    <property type="molecule type" value="Genomic_DNA"/>
</dbReference>
<evidence type="ECO:0000256" key="5">
    <source>
        <dbReference type="ARBA" id="ARBA00022741"/>
    </source>
</evidence>
<dbReference type="Gene3D" id="3.20.70.20">
    <property type="match status" value="1"/>
</dbReference>
<feature type="transmembrane region" description="Helical" evidence="11">
    <location>
        <begin position="882"/>
        <end position="905"/>
    </location>
</feature>
<dbReference type="InterPro" id="IPR013509">
    <property type="entry name" value="RNR_lsu_N"/>
</dbReference>
<dbReference type="InterPro" id="IPR008926">
    <property type="entry name" value="RNR_R1-su_N"/>
</dbReference>
<evidence type="ECO:0000256" key="10">
    <source>
        <dbReference type="RuleBase" id="RU003410"/>
    </source>
</evidence>
<dbReference type="EC" id="1.17.4.1" evidence="3 10"/>
<dbReference type="InterPro" id="IPR039718">
    <property type="entry name" value="Rrm1"/>
</dbReference>
<protein>
    <recommendedName>
        <fullName evidence="3 10">Ribonucleoside-diphosphate reductase</fullName>
        <ecNumber evidence="3 10">1.17.4.1</ecNumber>
    </recommendedName>
</protein>
<comment type="caution">
    <text evidence="13">The sequence shown here is derived from an EMBL/GenBank/DDBJ whole genome shotgun (WGS) entry which is preliminary data.</text>
</comment>
<evidence type="ECO:0000256" key="8">
    <source>
        <dbReference type="ARBA" id="ARBA00023116"/>
    </source>
</evidence>
<dbReference type="PANTHER" id="PTHR11573">
    <property type="entry name" value="RIBONUCLEOSIDE-DIPHOSPHATE REDUCTASE LARGE CHAIN"/>
    <property type="match status" value="1"/>
</dbReference>
<comment type="catalytic activity">
    <reaction evidence="10">
        <text>a 2'-deoxyribonucleoside 5'-diphosphate + [thioredoxin]-disulfide + H2O = a ribonucleoside 5'-diphosphate + [thioredoxin]-dithiol</text>
        <dbReference type="Rhea" id="RHEA:23252"/>
        <dbReference type="Rhea" id="RHEA-COMP:10698"/>
        <dbReference type="Rhea" id="RHEA-COMP:10700"/>
        <dbReference type="ChEBI" id="CHEBI:15377"/>
        <dbReference type="ChEBI" id="CHEBI:29950"/>
        <dbReference type="ChEBI" id="CHEBI:50058"/>
        <dbReference type="ChEBI" id="CHEBI:57930"/>
        <dbReference type="ChEBI" id="CHEBI:73316"/>
        <dbReference type="EC" id="1.17.4.1"/>
    </reaction>
</comment>
<evidence type="ECO:0000256" key="7">
    <source>
        <dbReference type="ARBA" id="ARBA00023002"/>
    </source>
</evidence>
<dbReference type="GO" id="GO:0005971">
    <property type="term" value="C:ribonucleoside-diphosphate reductase complex"/>
    <property type="evidence" value="ECO:0007669"/>
    <property type="project" value="TreeGrafter"/>
</dbReference>
<comment type="similarity">
    <text evidence="2 10">Belongs to the ribonucleoside diphosphate reductase large chain family.</text>
</comment>
<dbReference type="GO" id="GO:0009263">
    <property type="term" value="P:deoxyribonucleotide biosynthetic process"/>
    <property type="evidence" value="ECO:0007669"/>
    <property type="project" value="UniProtKB-KW"/>
</dbReference>
<dbReference type="SUPFAM" id="SSF51998">
    <property type="entry name" value="PFL-like glycyl radical enzymes"/>
    <property type="match status" value="1"/>
</dbReference>
<evidence type="ECO:0000259" key="12">
    <source>
        <dbReference type="PROSITE" id="PS51161"/>
    </source>
</evidence>
<organism evidence="13 14">
    <name type="scientific">Phytophthora kernoviae 00238/432</name>
    <dbReference type="NCBI Taxonomy" id="1284355"/>
    <lineage>
        <taxon>Eukaryota</taxon>
        <taxon>Sar</taxon>
        <taxon>Stramenopiles</taxon>
        <taxon>Oomycota</taxon>
        <taxon>Peronosporomycetes</taxon>
        <taxon>Peronosporales</taxon>
        <taxon>Peronosporaceae</taxon>
        <taxon>Phytophthora</taxon>
    </lineage>
</organism>
<accession>A0A8J4WPE8</accession>
<dbReference type="SUPFAM" id="SSF48168">
    <property type="entry name" value="R1 subunit of ribonucleotide reductase, N-terminal domain"/>
    <property type="match status" value="1"/>
</dbReference>
<dbReference type="NCBIfam" id="NF006665">
    <property type="entry name" value="PRK09209.1"/>
    <property type="match status" value="1"/>
</dbReference>
<reference evidence="13" key="2">
    <citation type="submission" date="2020-02" db="EMBL/GenBank/DDBJ databases">
        <authorList>
            <person name="Studholme D.J."/>
        </authorList>
    </citation>
    <scope>NUCLEOTIDE SEQUENCE</scope>
    <source>
        <strain evidence="13">00238/432</strain>
    </source>
</reference>
<feature type="domain" description="ATP-cone" evidence="12">
    <location>
        <begin position="10"/>
        <end position="101"/>
    </location>
</feature>
<keyword evidence="11" id="KW-0812">Transmembrane</keyword>
<dbReference type="GO" id="GO:0004748">
    <property type="term" value="F:ribonucleoside-diphosphate reductase activity, thioredoxin disulfide as acceptor"/>
    <property type="evidence" value="ECO:0007669"/>
    <property type="project" value="UniProtKB-EC"/>
</dbReference>
<evidence type="ECO:0000256" key="6">
    <source>
        <dbReference type="ARBA" id="ARBA00022840"/>
    </source>
</evidence>
<dbReference type="InterPro" id="IPR013346">
    <property type="entry name" value="NrdE_NrdA_C"/>
</dbReference>
<comment type="function">
    <text evidence="10">Provides the precursors necessary for DNA synthesis. Catalyzes the biosynthesis of deoxyribonucleotides from the corresponding ribonucleotides.</text>
</comment>
<reference evidence="13" key="1">
    <citation type="journal article" date="2015" name="Genom Data">
        <title>Draft genome sequences of Phytophthora kernoviae and Phytophthora ramorum lineage EU2 from Scotland.</title>
        <authorList>
            <person name="Sambles C."/>
            <person name="Schlenzig A."/>
            <person name="O'Neill P."/>
            <person name="Grant M."/>
            <person name="Studholme D.J."/>
        </authorList>
    </citation>
    <scope>NUCLEOTIDE SEQUENCE</scope>
    <source>
        <strain evidence="13">00238/432</strain>
    </source>
</reference>
<evidence type="ECO:0000256" key="11">
    <source>
        <dbReference type="SAM" id="Phobius"/>
    </source>
</evidence>
<keyword evidence="5 9" id="KW-0547">Nucleotide-binding</keyword>
<name>A0A8J4WPE8_9STRA</name>
<evidence type="ECO:0000256" key="4">
    <source>
        <dbReference type="ARBA" id="ARBA00022533"/>
    </source>
</evidence>
<dbReference type="InterPro" id="IPR000788">
    <property type="entry name" value="RNR_lg_C"/>
</dbReference>
<evidence type="ECO:0000256" key="9">
    <source>
        <dbReference type="PROSITE-ProRule" id="PRU00492"/>
    </source>
</evidence>
<dbReference type="PANTHER" id="PTHR11573:SF6">
    <property type="entry name" value="RIBONUCLEOSIDE-DIPHOSPHATE REDUCTASE LARGE SUBUNIT"/>
    <property type="match status" value="1"/>
</dbReference>
<dbReference type="InterPro" id="IPR012348">
    <property type="entry name" value="RNR-like"/>
</dbReference>
<keyword evidence="8 10" id="KW-0215">Deoxyribonucleotide synthesis</keyword>
<dbReference type="GO" id="GO:0005524">
    <property type="term" value="F:ATP binding"/>
    <property type="evidence" value="ECO:0007669"/>
    <property type="project" value="UniProtKB-UniRule"/>
</dbReference>
<dbReference type="NCBIfam" id="TIGR02506">
    <property type="entry name" value="NrdE_NrdA"/>
    <property type="match status" value="1"/>
</dbReference>
<dbReference type="PROSITE" id="PS51161">
    <property type="entry name" value="ATP_CONE"/>
    <property type="match status" value="1"/>
</dbReference>
<dbReference type="Pfam" id="PF02867">
    <property type="entry name" value="Ribonuc_red_lgC"/>
    <property type="match status" value="1"/>
</dbReference>
<sequence length="1054" mass="121152">MRKRGIFMPQVVTKPNNRQLAFDDMRISVYADRILEGLDMLDKERLVRGVNSKLRRDEVTGDEISNAFMMSALELVTKEEPNWKFAAARSLLTSLYKKAATNRRYKSYPEEPYGAFHPLLVDLVKKGIYREELLECYTKEQIDELAECIDYRNDLLFDYIGLLTLAERYLAHDFDGKVMELPQERYMVIAMYLMHQEPAERRMDLVKEAYWAMSNMYMTAATPTMSNAGKKVAGQLSSCFIDTVDDSLEGIFDSNTDVARLSKMGGGIGVYLGKVRARGSDIRGHKNTSSGVIPWIRQLNNTAVSVDQLGTRKGAIAVYLDVFHKDILAFLDLKLNNGDERMRAHDVFHGICLPDLFMERVASRGEWSLFCPHETKKVMGWKDENGRPLGLEDFYDESVGEGAFRQKYEEAVNHPLLSRITVQAIDIMKRVMKSQLETGTPYMFYRDTVNRSNPNSAHGMVYSSNLCTEIMQNQSATVVEKEELVTKDGQTRIVISKVPGDFVVCNLNSIHLARAVPHDVLERLVPIQVRMLDNVIDINNIEVLQAQYTNSQYRAVGLGTFGLHHLLALEGIRWESEEAVTYNDNLYEKINYLLVKASMELSKEKGHYPKFQGSDWQTGKYFDQRDYTSGERVGEFVTTEQWKELQAQVQQNGVRNAWLFAIAPNGSTSIIAGSTASIDPLYELLSYEEKTTYKIANPAPDLSEKTICERIMQLQKIFNTEAPNQSTRIIEGECSGILNWNDIRMPHMYKLYKVLLLNHWIADEIPMSKDASQFAQLDPEEQRTFKVNISLLAVLDSMQTMFVGDVKRYFTDSSLEAISAIIGQQEVVHNQSYSYVLSSIVSDREQKEIFEYWKHDPVLLDRNRFIADIYQTFRDNPSPQTFFQAMVADLVLEGIFFYSTFAFFYNLARDQKMMATSQMISYIQRDENQHCYFFAEVYKQLLVDFPELNTPENMDYVYKTINRAVELETNWAHYTLSNVRGIDLNELEDYIKYIANKRLRLMGMEKAYEGVDVNCMPWIKPFSDEALNATKTDFFEAKSRNYGKVGDDNGFDDL</sequence>
<dbReference type="Gene3D" id="1.10.620.20">
    <property type="entry name" value="Ribonucleotide Reductase, subunit A"/>
    <property type="match status" value="1"/>
</dbReference>
<dbReference type="AlphaFoldDB" id="A0A8J4WPE8"/>
<keyword evidence="7 10" id="KW-0560">Oxidoreductase</keyword>
<dbReference type="InterPro" id="IPR005144">
    <property type="entry name" value="ATP-cone_dom"/>
</dbReference>
<dbReference type="InterPro" id="IPR000358">
    <property type="entry name" value="RNR_small_fam"/>
</dbReference>
<dbReference type="UniPathway" id="UPA00326"/>
<dbReference type="PRINTS" id="PR01183">
    <property type="entry name" value="RIBORDTASEM1"/>
</dbReference>